<dbReference type="SUPFAM" id="SSF47413">
    <property type="entry name" value="lambda repressor-like DNA-binding domains"/>
    <property type="match status" value="1"/>
</dbReference>
<dbReference type="PANTHER" id="PTHR37038:SF12">
    <property type="entry name" value="TRANSCRIPTIONAL REGULATOR"/>
    <property type="match status" value="1"/>
</dbReference>
<dbReference type="InterPro" id="IPR053163">
    <property type="entry name" value="HTH-type_regulator_Rgg"/>
</dbReference>
<dbReference type="Pfam" id="PF01381">
    <property type="entry name" value="HTH_3"/>
    <property type="match status" value="1"/>
</dbReference>
<dbReference type="PANTHER" id="PTHR37038">
    <property type="entry name" value="TRANSCRIPTIONAL REGULATOR-RELATED"/>
    <property type="match status" value="1"/>
</dbReference>
<dbReference type="InterPro" id="IPR010057">
    <property type="entry name" value="Transcription_activator_Rgg_C"/>
</dbReference>
<evidence type="ECO:0000313" key="2">
    <source>
        <dbReference type="EMBL" id="AHA98058.1"/>
    </source>
</evidence>
<dbReference type="Gene3D" id="1.25.40.400">
    <property type="match status" value="1"/>
</dbReference>
<dbReference type="NCBIfam" id="TIGR01716">
    <property type="entry name" value="RGG_Cterm"/>
    <property type="match status" value="1"/>
</dbReference>
<dbReference type="InterPro" id="IPR001387">
    <property type="entry name" value="Cro/C1-type_HTH"/>
</dbReference>
<dbReference type="GO" id="GO:0003677">
    <property type="term" value="F:DNA binding"/>
    <property type="evidence" value="ECO:0007669"/>
    <property type="project" value="InterPro"/>
</dbReference>
<dbReference type="RefSeq" id="WP_023600055.1">
    <property type="nucleotide sequence ID" value="NC_022909.1"/>
</dbReference>
<dbReference type="Gene3D" id="1.10.260.40">
    <property type="entry name" value="lambda repressor-like DNA-binding domains"/>
    <property type="match status" value="1"/>
</dbReference>
<dbReference type="EMBL" id="CP006811">
    <property type="protein sequence ID" value="AHA98058.1"/>
    <property type="molecule type" value="Genomic_DNA"/>
</dbReference>
<accession>A0A7D9N8F8</accession>
<evidence type="ECO:0000259" key="1">
    <source>
        <dbReference type="PROSITE" id="PS50943"/>
    </source>
</evidence>
<gene>
    <name evidence="2" type="ORF">T285_08865</name>
</gene>
<name>A0A7D9N8F8_LACJH</name>
<sequence length="287" mass="33234">MYGHEFKELRLEQGITQKEACKGICSESKLSRWENDQIEVEFSTAMKLLNRIHITSHEFMGWSKFSPQPETDKEVTEAWNKEEIPLIKHVAKKQLDKYHQSKNPFDLLSTVALFNQLVILENHNYLPEIDQIKLANIFSKVVIWSEYYLSLFGSSIFLLAPKQVYGIAKLILKDVSRITEANTTYDLEVMLGVLGDATIKLILSNDIKHATSLIKEIKKIELPHYMVFFTLTFNYLDKIANYVTTKNEQPILNLINTMVQIGCPIQAEIYLDVFKQVKNNLDRKTRS</sequence>
<organism evidence="2 3">
    <name type="scientific">Lactobacillus johnsonii N6.2</name>
    <dbReference type="NCBI Taxonomy" id="1408186"/>
    <lineage>
        <taxon>Bacteria</taxon>
        <taxon>Bacillati</taxon>
        <taxon>Bacillota</taxon>
        <taxon>Bacilli</taxon>
        <taxon>Lactobacillales</taxon>
        <taxon>Lactobacillaceae</taxon>
        <taxon>Lactobacillus</taxon>
    </lineage>
</organism>
<dbReference type="Pfam" id="PF21259">
    <property type="entry name" value="Rgg_C"/>
    <property type="match status" value="1"/>
</dbReference>
<evidence type="ECO:0000313" key="3">
    <source>
        <dbReference type="Proteomes" id="UP000018522"/>
    </source>
</evidence>
<feature type="domain" description="HTH cro/C1-type" evidence="1">
    <location>
        <begin position="6"/>
        <end position="59"/>
    </location>
</feature>
<dbReference type="AlphaFoldDB" id="A0A7D9N8F8"/>
<reference evidence="2 3" key="1">
    <citation type="journal article" date="2014" name="Genome Announc.">
        <title>Complete Genome Sequences of Lactobacillus johnsonii Strain N6.2 and Lactobacillus reuteri Strain TD1.</title>
        <authorList>
            <person name="Leonard M.T."/>
            <person name="Valladares R.B."/>
            <person name="Ardissone A."/>
            <person name="Gonzalez C.F."/>
            <person name="Lorca G.L."/>
            <person name="Triplett E.W."/>
        </authorList>
    </citation>
    <scope>NUCLEOTIDE SEQUENCE [LARGE SCALE GENOMIC DNA]</scope>
    <source>
        <strain evidence="2 3">N6.2</strain>
    </source>
</reference>
<dbReference type="InterPro" id="IPR010982">
    <property type="entry name" value="Lambda_DNA-bd_dom_sf"/>
</dbReference>
<dbReference type="SMART" id="SM00530">
    <property type="entry name" value="HTH_XRE"/>
    <property type="match status" value="1"/>
</dbReference>
<dbReference type="PROSITE" id="PS50943">
    <property type="entry name" value="HTH_CROC1"/>
    <property type="match status" value="1"/>
</dbReference>
<protein>
    <submittedName>
        <fullName evidence="2">XRE family transcriptional regulator</fullName>
    </submittedName>
</protein>
<dbReference type="CDD" id="cd00093">
    <property type="entry name" value="HTH_XRE"/>
    <property type="match status" value="1"/>
</dbReference>
<proteinExistence type="predicted"/>
<dbReference type="Proteomes" id="UP000018522">
    <property type="component" value="Chromosome"/>
</dbReference>
<dbReference type="KEGG" id="ljn:T285_08865"/>